<dbReference type="AlphaFoldDB" id="A0A9W6X348"/>
<name>A0A9W6X348_9STRA</name>
<feature type="region of interest" description="Disordered" evidence="1">
    <location>
        <begin position="87"/>
        <end position="111"/>
    </location>
</feature>
<feature type="compositionally biased region" description="Acidic residues" evidence="1">
    <location>
        <begin position="92"/>
        <end position="101"/>
    </location>
</feature>
<evidence type="ECO:0000313" key="3">
    <source>
        <dbReference type="Proteomes" id="UP001165121"/>
    </source>
</evidence>
<dbReference type="EMBL" id="BSXT01000518">
    <property type="protein sequence ID" value="GMF29170.1"/>
    <property type="molecule type" value="Genomic_DNA"/>
</dbReference>
<feature type="region of interest" description="Disordered" evidence="1">
    <location>
        <begin position="1"/>
        <end position="67"/>
    </location>
</feature>
<protein>
    <submittedName>
        <fullName evidence="2">Unnamed protein product</fullName>
    </submittedName>
</protein>
<sequence>MNEPELPDPDSKEDDDAARDDDWDRAFLIDSADNMEGETGTPGRQARGHDSDNIAIADESDNESKDEDAYEIVTFLNCVKAEDGSSLYENLDPGDEPEADDFDKNQQVCWC</sequence>
<evidence type="ECO:0000256" key="1">
    <source>
        <dbReference type="SAM" id="MobiDB-lite"/>
    </source>
</evidence>
<accession>A0A9W6X348</accession>
<feature type="compositionally biased region" description="Acidic residues" evidence="1">
    <location>
        <begin position="1"/>
        <end position="19"/>
    </location>
</feature>
<comment type="caution">
    <text evidence="2">The sequence shown here is derived from an EMBL/GenBank/DDBJ whole genome shotgun (WGS) entry which is preliminary data.</text>
</comment>
<keyword evidence="3" id="KW-1185">Reference proteome</keyword>
<evidence type="ECO:0000313" key="2">
    <source>
        <dbReference type="EMBL" id="GMF29170.1"/>
    </source>
</evidence>
<dbReference type="Proteomes" id="UP001165121">
    <property type="component" value="Unassembled WGS sequence"/>
</dbReference>
<organism evidence="2 3">
    <name type="scientific">Phytophthora fragariaefolia</name>
    <dbReference type="NCBI Taxonomy" id="1490495"/>
    <lineage>
        <taxon>Eukaryota</taxon>
        <taxon>Sar</taxon>
        <taxon>Stramenopiles</taxon>
        <taxon>Oomycota</taxon>
        <taxon>Peronosporomycetes</taxon>
        <taxon>Peronosporales</taxon>
        <taxon>Peronosporaceae</taxon>
        <taxon>Phytophthora</taxon>
    </lineage>
</organism>
<gene>
    <name evidence="2" type="ORF">Pfra01_000619400</name>
</gene>
<reference evidence="2" key="1">
    <citation type="submission" date="2023-04" db="EMBL/GenBank/DDBJ databases">
        <title>Phytophthora fragariaefolia NBRC 109709.</title>
        <authorList>
            <person name="Ichikawa N."/>
            <person name="Sato H."/>
            <person name="Tonouchi N."/>
        </authorList>
    </citation>
    <scope>NUCLEOTIDE SEQUENCE</scope>
    <source>
        <strain evidence="2">NBRC 109709</strain>
    </source>
</reference>
<proteinExistence type="predicted"/>
<feature type="compositionally biased region" description="Acidic residues" evidence="1">
    <location>
        <begin position="58"/>
        <end position="67"/>
    </location>
</feature>